<comment type="caution">
    <text evidence="2">The sequence shown here is derived from an EMBL/GenBank/DDBJ whole genome shotgun (WGS) entry which is preliminary data.</text>
</comment>
<dbReference type="EMBL" id="JAIWYP010000006">
    <property type="protein sequence ID" value="KAH3815260.1"/>
    <property type="molecule type" value="Genomic_DNA"/>
</dbReference>
<dbReference type="AlphaFoldDB" id="A0A9D4GDR8"/>
<reference evidence="2" key="2">
    <citation type="submission" date="2020-11" db="EMBL/GenBank/DDBJ databases">
        <authorList>
            <person name="McCartney M.A."/>
            <person name="Auch B."/>
            <person name="Kono T."/>
            <person name="Mallez S."/>
            <person name="Becker A."/>
            <person name="Gohl D.M."/>
            <person name="Silverstein K.A.T."/>
            <person name="Koren S."/>
            <person name="Bechman K.B."/>
            <person name="Herman A."/>
            <person name="Abrahante J.E."/>
            <person name="Garbe J."/>
        </authorList>
    </citation>
    <scope>NUCLEOTIDE SEQUENCE</scope>
    <source>
        <strain evidence="2">Duluth1</strain>
        <tissue evidence="2">Whole animal</tissue>
    </source>
</reference>
<organism evidence="2 3">
    <name type="scientific">Dreissena polymorpha</name>
    <name type="common">Zebra mussel</name>
    <name type="synonym">Mytilus polymorpha</name>
    <dbReference type="NCBI Taxonomy" id="45954"/>
    <lineage>
        <taxon>Eukaryota</taxon>
        <taxon>Metazoa</taxon>
        <taxon>Spiralia</taxon>
        <taxon>Lophotrochozoa</taxon>
        <taxon>Mollusca</taxon>
        <taxon>Bivalvia</taxon>
        <taxon>Autobranchia</taxon>
        <taxon>Heteroconchia</taxon>
        <taxon>Euheterodonta</taxon>
        <taxon>Imparidentia</taxon>
        <taxon>Neoheterodontei</taxon>
        <taxon>Myida</taxon>
        <taxon>Dreissenoidea</taxon>
        <taxon>Dreissenidae</taxon>
        <taxon>Dreissena</taxon>
    </lineage>
</organism>
<keyword evidence="3" id="KW-1185">Reference proteome</keyword>
<proteinExistence type="predicted"/>
<dbReference type="Proteomes" id="UP000828390">
    <property type="component" value="Unassembled WGS sequence"/>
</dbReference>
<feature type="region of interest" description="Disordered" evidence="1">
    <location>
        <begin position="1"/>
        <end position="24"/>
    </location>
</feature>
<gene>
    <name evidence="2" type="ORF">DPMN_143782</name>
</gene>
<evidence type="ECO:0000256" key="1">
    <source>
        <dbReference type="SAM" id="MobiDB-lite"/>
    </source>
</evidence>
<protein>
    <recommendedName>
        <fullName evidence="4">Endonuclease/exonuclease/phosphatase domain-containing protein</fullName>
    </recommendedName>
</protein>
<feature type="compositionally biased region" description="Low complexity" evidence="1">
    <location>
        <begin position="13"/>
        <end position="24"/>
    </location>
</feature>
<reference evidence="2" key="1">
    <citation type="journal article" date="2019" name="bioRxiv">
        <title>The Genome of the Zebra Mussel, Dreissena polymorpha: A Resource for Invasive Species Research.</title>
        <authorList>
            <person name="McCartney M.A."/>
            <person name="Auch B."/>
            <person name="Kono T."/>
            <person name="Mallez S."/>
            <person name="Zhang Y."/>
            <person name="Obille A."/>
            <person name="Becker A."/>
            <person name="Abrahante J.E."/>
            <person name="Garbe J."/>
            <person name="Badalamenti J.P."/>
            <person name="Herman A."/>
            <person name="Mangelson H."/>
            <person name="Liachko I."/>
            <person name="Sullivan S."/>
            <person name="Sone E.D."/>
            <person name="Koren S."/>
            <person name="Silverstein K.A.T."/>
            <person name="Beckman K.B."/>
            <person name="Gohl D.M."/>
        </authorList>
    </citation>
    <scope>NUCLEOTIDE SEQUENCE</scope>
    <source>
        <strain evidence="2">Duluth1</strain>
        <tissue evidence="2">Whole animal</tissue>
    </source>
</reference>
<evidence type="ECO:0008006" key="4">
    <source>
        <dbReference type="Google" id="ProtNLM"/>
    </source>
</evidence>
<name>A0A9D4GDR8_DREPO</name>
<sequence length="143" mass="15804">MHSSSPTVRPCLSRQQRSSSTTQSITNSSSLFLVSQKRNLRIMNINCRSVCGSKSSELKAALHYIKPDIVCGTESWLKGFKPGKPTATDAIQSSEVFPAHYKAYKNDRGTLGVEYSFLSMKTLSLKRKRNKSPTARLNGSKSS</sequence>
<evidence type="ECO:0000313" key="3">
    <source>
        <dbReference type="Proteomes" id="UP000828390"/>
    </source>
</evidence>
<accession>A0A9D4GDR8</accession>
<evidence type="ECO:0000313" key="2">
    <source>
        <dbReference type="EMBL" id="KAH3815260.1"/>
    </source>
</evidence>